<comment type="caution">
    <text evidence="1">The sequence shown here is derived from an EMBL/GenBank/DDBJ whole genome shotgun (WGS) entry which is preliminary data.</text>
</comment>
<dbReference type="RefSeq" id="WP_368802766.1">
    <property type="nucleotide sequence ID" value="NZ_JAZHFV010000002.1"/>
</dbReference>
<name>A0ABV3WSL2_9HYPH</name>
<gene>
    <name evidence="1" type="ORF">V1479_10085</name>
</gene>
<accession>A0ABV3WSL2</accession>
<evidence type="ECO:0000313" key="2">
    <source>
        <dbReference type="Proteomes" id="UP001559025"/>
    </source>
</evidence>
<keyword evidence="2" id="KW-1185">Reference proteome</keyword>
<dbReference type="InterPro" id="IPR038396">
    <property type="entry name" value="SpoIIAA-like_sf"/>
</dbReference>
<dbReference type="InterPro" id="IPR036513">
    <property type="entry name" value="STAS_dom_sf"/>
</dbReference>
<organism evidence="1 2">
    <name type="scientific">Neoaquamicrobium sediminum</name>
    <dbReference type="NCBI Taxonomy" id="1849104"/>
    <lineage>
        <taxon>Bacteria</taxon>
        <taxon>Pseudomonadati</taxon>
        <taxon>Pseudomonadota</taxon>
        <taxon>Alphaproteobacteria</taxon>
        <taxon>Hyphomicrobiales</taxon>
        <taxon>Phyllobacteriaceae</taxon>
        <taxon>Neoaquamicrobium</taxon>
    </lineage>
</organism>
<dbReference type="Pfam" id="PF11964">
    <property type="entry name" value="SpoIIAA-like"/>
    <property type="match status" value="1"/>
</dbReference>
<reference evidence="1 2" key="1">
    <citation type="submission" date="2024-01" db="EMBL/GenBank/DDBJ databases">
        <title>New evidence supports the origin of RcGTA from prophage.</title>
        <authorList>
            <person name="Xu Y."/>
            <person name="Liu B."/>
            <person name="Chen F."/>
        </authorList>
    </citation>
    <scope>NUCLEOTIDE SEQUENCE [LARGE SCALE GENOMIC DNA]</scope>
    <source>
        <strain evidence="1 2">CBW1107-2</strain>
    </source>
</reference>
<dbReference type="InterPro" id="IPR021866">
    <property type="entry name" value="SpoIIAA-like"/>
</dbReference>
<sequence length="135" mass="15106">MRPLERVPAVRRLETDKSTVFAIEITGEFTSADAENLCGLLEGAFAIHPTLDLLVRLVELQEVDTADLSPETSSFMKEHVAQHVGRCAIIDDGSWADRVTRLFDPGDGIETRHFATDDEPEAWRWLGANEIEENI</sequence>
<proteinExistence type="predicted"/>
<evidence type="ECO:0000313" key="1">
    <source>
        <dbReference type="EMBL" id="MEX4007652.1"/>
    </source>
</evidence>
<dbReference type="Gene3D" id="3.40.50.10600">
    <property type="entry name" value="SpoIIaa-like domains"/>
    <property type="match status" value="1"/>
</dbReference>
<dbReference type="SUPFAM" id="SSF52091">
    <property type="entry name" value="SpoIIaa-like"/>
    <property type="match status" value="1"/>
</dbReference>
<dbReference type="Proteomes" id="UP001559025">
    <property type="component" value="Unassembled WGS sequence"/>
</dbReference>
<protein>
    <submittedName>
        <fullName evidence="1">STAS/SEC14 domain-containing protein</fullName>
    </submittedName>
</protein>
<dbReference type="EMBL" id="JAZHFV010000002">
    <property type="protein sequence ID" value="MEX4007652.1"/>
    <property type="molecule type" value="Genomic_DNA"/>
</dbReference>